<gene>
    <name evidence="2" type="ORF">L484_006821</name>
</gene>
<accession>W9S2L3</accession>
<keyword evidence="1" id="KW-0812">Transmembrane</keyword>
<evidence type="ECO:0000313" key="2">
    <source>
        <dbReference type="EMBL" id="EXB84226.1"/>
    </source>
</evidence>
<dbReference type="EMBL" id="KE344891">
    <property type="protein sequence ID" value="EXB84226.1"/>
    <property type="molecule type" value="Genomic_DNA"/>
</dbReference>
<evidence type="ECO:0000256" key="1">
    <source>
        <dbReference type="SAM" id="Phobius"/>
    </source>
</evidence>
<reference evidence="3" key="1">
    <citation type="submission" date="2013-01" db="EMBL/GenBank/DDBJ databases">
        <title>Draft Genome Sequence of a Mulberry Tree, Morus notabilis C.K. Schneid.</title>
        <authorList>
            <person name="He N."/>
            <person name="Zhao S."/>
        </authorList>
    </citation>
    <scope>NUCLEOTIDE SEQUENCE</scope>
</reference>
<protein>
    <submittedName>
        <fullName evidence="2">Uncharacterized protein</fullName>
    </submittedName>
</protein>
<organism evidence="2 3">
    <name type="scientific">Morus notabilis</name>
    <dbReference type="NCBI Taxonomy" id="981085"/>
    <lineage>
        <taxon>Eukaryota</taxon>
        <taxon>Viridiplantae</taxon>
        <taxon>Streptophyta</taxon>
        <taxon>Embryophyta</taxon>
        <taxon>Tracheophyta</taxon>
        <taxon>Spermatophyta</taxon>
        <taxon>Magnoliopsida</taxon>
        <taxon>eudicotyledons</taxon>
        <taxon>Gunneridae</taxon>
        <taxon>Pentapetalae</taxon>
        <taxon>rosids</taxon>
        <taxon>fabids</taxon>
        <taxon>Rosales</taxon>
        <taxon>Moraceae</taxon>
        <taxon>Moreae</taxon>
        <taxon>Morus</taxon>
    </lineage>
</organism>
<name>W9S2L3_9ROSA</name>
<proteinExistence type="predicted"/>
<dbReference type="AlphaFoldDB" id="W9S2L3"/>
<sequence length="60" mass="6937">MVESQSRRRPGMVEIDWMLRWLELASRKVVRKAKEKTMAKNIIGAILFFMALVSNTTLAN</sequence>
<keyword evidence="3" id="KW-1185">Reference proteome</keyword>
<keyword evidence="1" id="KW-0472">Membrane</keyword>
<evidence type="ECO:0000313" key="3">
    <source>
        <dbReference type="Proteomes" id="UP000030645"/>
    </source>
</evidence>
<feature type="transmembrane region" description="Helical" evidence="1">
    <location>
        <begin position="41"/>
        <end position="59"/>
    </location>
</feature>
<keyword evidence="1" id="KW-1133">Transmembrane helix</keyword>
<dbReference type="Proteomes" id="UP000030645">
    <property type="component" value="Unassembled WGS sequence"/>
</dbReference>